<accession>A0A1H9HM63</accession>
<dbReference type="Proteomes" id="UP000199021">
    <property type="component" value="Unassembled WGS sequence"/>
</dbReference>
<reference evidence="2" key="1">
    <citation type="submission" date="2016-10" db="EMBL/GenBank/DDBJ databases">
        <authorList>
            <person name="Varghese N."/>
            <person name="Submissions S."/>
        </authorList>
    </citation>
    <scope>NUCLEOTIDE SEQUENCE [LARGE SCALE GENOMIC DNA]</scope>
    <source>
        <strain evidence="2">DSM 24740</strain>
    </source>
</reference>
<dbReference type="AlphaFoldDB" id="A0A1H9HM63"/>
<proteinExistence type="predicted"/>
<sequence length="51" mass="5858">MNSEKSKKTLDQRIDKIKSELIGLEHTHIGIVKNILKFGLNLENPEKQKEA</sequence>
<evidence type="ECO:0000313" key="1">
    <source>
        <dbReference type="EMBL" id="SEQ63397.1"/>
    </source>
</evidence>
<dbReference type="InParanoid" id="A0A1H9HM63"/>
<gene>
    <name evidence="1" type="ORF">SAMN05444359_1136</name>
</gene>
<organism evidence="1 2">
    <name type="scientific">Neolewinella agarilytica</name>
    <dbReference type="NCBI Taxonomy" id="478744"/>
    <lineage>
        <taxon>Bacteria</taxon>
        <taxon>Pseudomonadati</taxon>
        <taxon>Bacteroidota</taxon>
        <taxon>Saprospiria</taxon>
        <taxon>Saprospirales</taxon>
        <taxon>Lewinellaceae</taxon>
        <taxon>Neolewinella</taxon>
    </lineage>
</organism>
<protein>
    <submittedName>
        <fullName evidence="1">Uncharacterized protein</fullName>
    </submittedName>
</protein>
<name>A0A1H9HM63_9BACT</name>
<keyword evidence="2" id="KW-1185">Reference proteome</keyword>
<dbReference type="EMBL" id="FOFB01000013">
    <property type="protein sequence ID" value="SEQ63397.1"/>
    <property type="molecule type" value="Genomic_DNA"/>
</dbReference>
<dbReference type="STRING" id="478744.SAMN05444359_1136"/>
<dbReference type="RefSeq" id="WP_217642163.1">
    <property type="nucleotide sequence ID" value="NZ_FOFB01000013.1"/>
</dbReference>
<evidence type="ECO:0000313" key="2">
    <source>
        <dbReference type="Proteomes" id="UP000199021"/>
    </source>
</evidence>